<dbReference type="EMBL" id="JBBCAQ010000010">
    <property type="protein sequence ID" value="KAK7602011.1"/>
    <property type="molecule type" value="Genomic_DNA"/>
</dbReference>
<keyword evidence="4" id="KW-0442">Lipid degradation</keyword>
<evidence type="ECO:0000313" key="6">
    <source>
        <dbReference type="EMBL" id="KAK7602011.1"/>
    </source>
</evidence>
<evidence type="ECO:0000256" key="1">
    <source>
        <dbReference type="ARBA" id="ARBA00013279"/>
    </source>
</evidence>
<dbReference type="SUPFAM" id="SSF52151">
    <property type="entry name" value="FabD/lysophospholipase-like"/>
    <property type="match status" value="1"/>
</dbReference>
<organism evidence="6 7">
    <name type="scientific">Parthenolecanium corni</name>
    <dbReference type="NCBI Taxonomy" id="536013"/>
    <lineage>
        <taxon>Eukaryota</taxon>
        <taxon>Metazoa</taxon>
        <taxon>Ecdysozoa</taxon>
        <taxon>Arthropoda</taxon>
        <taxon>Hexapoda</taxon>
        <taxon>Insecta</taxon>
        <taxon>Pterygota</taxon>
        <taxon>Neoptera</taxon>
        <taxon>Paraneoptera</taxon>
        <taxon>Hemiptera</taxon>
        <taxon>Sternorrhyncha</taxon>
        <taxon>Coccoidea</taxon>
        <taxon>Coccidae</taxon>
        <taxon>Parthenolecanium</taxon>
    </lineage>
</organism>
<dbReference type="InterPro" id="IPR016035">
    <property type="entry name" value="Acyl_Trfase/lysoPLipase"/>
</dbReference>
<dbReference type="Proteomes" id="UP001367676">
    <property type="component" value="Unassembled WGS sequence"/>
</dbReference>
<dbReference type="GO" id="GO:0016020">
    <property type="term" value="C:membrane"/>
    <property type="evidence" value="ECO:0007669"/>
    <property type="project" value="TreeGrafter"/>
</dbReference>
<evidence type="ECO:0000256" key="2">
    <source>
        <dbReference type="ARBA" id="ARBA00022801"/>
    </source>
</evidence>
<protein>
    <recommendedName>
        <fullName evidence="1">triacylglycerol lipase</fullName>
        <ecNumber evidence="1">3.1.1.3</ecNumber>
    </recommendedName>
</protein>
<dbReference type="PROSITE" id="PS51635">
    <property type="entry name" value="PNPLA"/>
    <property type="match status" value="1"/>
</dbReference>
<sequence length="457" mass="51199">MENVNISFAGCGFLGIYYVGVSSCFKEYAPHLLLNKISGASIGAIAASCLLTEVSLGTFTSEILQLINEIRGRTLGPFNPLVNIQRNLRYLLEKHLPNNAYKIVSGRLFVSMTKVIDGSNFIVSEFESNEELIDALSASAFVPFFSGFIPPKFRGFRYVDGGFSNNLPILDENTITVSPFCGESDICPRDTTIQLFHINLCNTSVEVSKPNIDRFGRILFPPSVEVLSQMCKRGFDDALSFLRRNNLISCTKCLTVQRTISAPAMMNPVNDPFDPECQECKRCITKAADLPETVLTKFEHAIETANNELQGWIRSHRGMKILSILTSPYILTIDVIRAVFMKIDKIDDSAFVDSETLVIHPVGTEAPRQETYDHILDVIDHQEAVMSFKYVDKKNKVNVIEFIDVSNDDQITNQIDEHDVKVITKLTEPSNDGHRVDSYHSRHRNVAASFHDCNIQA</sequence>
<keyword evidence="7" id="KW-1185">Reference proteome</keyword>
<dbReference type="Pfam" id="PF01734">
    <property type="entry name" value="Patatin"/>
    <property type="match status" value="1"/>
</dbReference>
<feature type="short sequence motif" description="DGA/G" evidence="4">
    <location>
        <begin position="160"/>
        <end position="162"/>
    </location>
</feature>
<keyword evidence="3 4" id="KW-0443">Lipid metabolism</keyword>
<dbReference type="Gene3D" id="3.40.1090.10">
    <property type="entry name" value="Cytosolic phospholipase A2 catalytic domain"/>
    <property type="match status" value="1"/>
</dbReference>
<feature type="short sequence motif" description="GXGXXG" evidence="4">
    <location>
        <begin position="10"/>
        <end position="15"/>
    </location>
</feature>
<dbReference type="AlphaFoldDB" id="A0AAN9TSD3"/>
<dbReference type="GO" id="GO:0004806">
    <property type="term" value="F:triacylglycerol lipase activity"/>
    <property type="evidence" value="ECO:0007669"/>
    <property type="project" value="UniProtKB-EC"/>
</dbReference>
<dbReference type="PANTHER" id="PTHR12406">
    <property type="entry name" value="CALCIUM-INDEPENDENT PHOSPHOLIPASE A2 IPLA2 -RELATED"/>
    <property type="match status" value="1"/>
</dbReference>
<dbReference type="GO" id="GO:0019433">
    <property type="term" value="P:triglyceride catabolic process"/>
    <property type="evidence" value="ECO:0007669"/>
    <property type="project" value="TreeGrafter"/>
</dbReference>
<dbReference type="GO" id="GO:0005737">
    <property type="term" value="C:cytoplasm"/>
    <property type="evidence" value="ECO:0007669"/>
    <property type="project" value="TreeGrafter"/>
</dbReference>
<dbReference type="PANTHER" id="PTHR12406:SF41">
    <property type="entry name" value="BRUMMER, ISOFORM B-RELATED"/>
    <property type="match status" value="1"/>
</dbReference>
<evidence type="ECO:0000256" key="3">
    <source>
        <dbReference type="ARBA" id="ARBA00023098"/>
    </source>
</evidence>
<keyword evidence="2 4" id="KW-0378">Hydrolase</keyword>
<reference evidence="6 7" key="1">
    <citation type="submission" date="2024-03" db="EMBL/GenBank/DDBJ databases">
        <title>Adaptation during the transition from Ophiocordyceps entomopathogen to insect associate is accompanied by gene loss and intensified selection.</title>
        <authorList>
            <person name="Ward C.M."/>
            <person name="Onetto C.A."/>
            <person name="Borneman A.R."/>
        </authorList>
    </citation>
    <scope>NUCLEOTIDE SEQUENCE [LARGE SCALE GENOMIC DNA]</scope>
    <source>
        <strain evidence="6">AWRI1</strain>
        <tissue evidence="6">Single Adult Female</tissue>
    </source>
</reference>
<evidence type="ECO:0000313" key="7">
    <source>
        <dbReference type="Proteomes" id="UP001367676"/>
    </source>
</evidence>
<dbReference type="GO" id="GO:0005811">
    <property type="term" value="C:lipid droplet"/>
    <property type="evidence" value="ECO:0007669"/>
    <property type="project" value="TreeGrafter"/>
</dbReference>
<feature type="active site" description="Nucleophile" evidence="4">
    <location>
        <position position="41"/>
    </location>
</feature>
<feature type="short sequence motif" description="GXSXG" evidence="4">
    <location>
        <begin position="39"/>
        <end position="43"/>
    </location>
</feature>
<proteinExistence type="predicted"/>
<feature type="active site" description="Proton acceptor" evidence="4">
    <location>
        <position position="160"/>
    </location>
</feature>
<dbReference type="InterPro" id="IPR002641">
    <property type="entry name" value="PNPLA_dom"/>
</dbReference>
<dbReference type="FunFam" id="3.40.1090.10:FF:000003">
    <property type="entry name" value="Patatin-like phospholipase domain-containing protein 2"/>
    <property type="match status" value="1"/>
</dbReference>
<comment type="caution">
    <text evidence="6">The sequence shown here is derived from an EMBL/GenBank/DDBJ whole genome shotgun (WGS) entry which is preliminary data.</text>
</comment>
<dbReference type="CDD" id="cd07218">
    <property type="entry name" value="Pat_iPLA2"/>
    <property type="match status" value="1"/>
</dbReference>
<feature type="domain" description="PNPLA" evidence="5">
    <location>
        <begin position="6"/>
        <end position="173"/>
    </location>
</feature>
<dbReference type="EC" id="3.1.1.3" evidence="1"/>
<dbReference type="GO" id="GO:0055088">
    <property type="term" value="P:lipid homeostasis"/>
    <property type="evidence" value="ECO:0007669"/>
    <property type="project" value="TreeGrafter"/>
</dbReference>
<name>A0AAN9TSD3_9HEMI</name>
<accession>A0AAN9TSD3</accession>
<evidence type="ECO:0000259" key="5">
    <source>
        <dbReference type="PROSITE" id="PS51635"/>
    </source>
</evidence>
<evidence type="ECO:0000256" key="4">
    <source>
        <dbReference type="PROSITE-ProRule" id="PRU01161"/>
    </source>
</evidence>
<dbReference type="InterPro" id="IPR033562">
    <property type="entry name" value="PLPL"/>
</dbReference>
<gene>
    <name evidence="6" type="ORF">V9T40_009452</name>
</gene>